<proteinExistence type="predicted"/>
<dbReference type="InterPro" id="IPR051783">
    <property type="entry name" value="NAD(P)-dependent_oxidoreduct"/>
</dbReference>
<dbReference type="Proteomes" id="UP000078292">
    <property type="component" value="Unassembled WGS sequence"/>
</dbReference>
<dbReference type="PANTHER" id="PTHR48079:SF6">
    <property type="entry name" value="NAD(P)-BINDING DOMAIN-CONTAINING PROTEIN-RELATED"/>
    <property type="match status" value="1"/>
</dbReference>
<accession>A0A1B7LZF3</accession>
<organism evidence="2 3">
    <name type="scientific">Enteractinococcus helveticum</name>
    <dbReference type="NCBI Taxonomy" id="1837282"/>
    <lineage>
        <taxon>Bacteria</taxon>
        <taxon>Bacillati</taxon>
        <taxon>Actinomycetota</taxon>
        <taxon>Actinomycetes</taxon>
        <taxon>Micrococcales</taxon>
        <taxon>Micrococcaceae</taxon>
    </lineage>
</organism>
<dbReference type="AlphaFoldDB" id="A0A1B7LZF3"/>
<name>A0A1B7LZF3_9MICC</name>
<evidence type="ECO:0000313" key="2">
    <source>
        <dbReference type="EMBL" id="OAV60871.1"/>
    </source>
</evidence>
<dbReference type="RefSeq" id="WP_043057906.1">
    <property type="nucleotide sequence ID" value="NZ_LXEY01000018.1"/>
</dbReference>
<gene>
    <name evidence="2" type="ORF">A6F49_10325</name>
</gene>
<dbReference type="STRING" id="1837282.A6F49_10325"/>
<dbReference type="Pfam" id="PF01370">
    <property type="entry name" value="Epimerase"/>
    <property type="match status" value="1"/>
</dbReference>
<evidence type="ECO:0000313" key="3">
    <source>
        <dbReference type="Proteomes" id="UP000078292"/>
    </source>
</evidence>
<dbReference type="OrthoDB" id="3174087at2"/>
<dbReference type="Gene3D" id="3.40.50.720">
    <property type="entry name" value="NAD(P)-binding Rossmann-like Domain"/>
    <property type="match status" value="1"/>
</dbReference>
<dbReference type="EMBL" id="LXEY01000018">
    <property type="protein sequence ID" value="OAV60871.1"/>
    <property type="molecule type" value="Genomic_DNA"/>
</dbReference>
<keyword evidence="3" id="KW-1185">Reference proteome</keyword>
<dbReference type="InterPro" id="IPR036291">
    <property type="entry name" value="NAD(P)-bd_dom_sf"/>
</dbReference>
<sequence>MPTASVDFEYQTDDFTGSRVLVTGASGVLGSGVARALVQAGAHVTVLQRSASGLDGVQEIRGSVTDPNAVARAVANVDSVIHIAAKVSVSGPREEYEHVNIEGTRTLLAAAQQAGVSRWIHISSPSVAHSGDSIIGEGAGPANPEAARGHYAATKAAGELLALAADSDDFRVLVLRPHLMWGPGDTQLTERIIDRARQHRLPLLDGGTALVDTLFLINAVEAIVAGLGAVHRTHGEALVLTNGQPRPIGEMLRRIAAAGGANEPTLSLPSGLAKTAGSVIESFWDAEKRGDEPPLTRFLAEQMSTAHWFDQRRTQEVLDWKPRISLEEGFRLTAQYYQR</sequence>
<dbReference type="PANTHER" id="PTHR48079">
    <property type="entry name" value="PROTEIN YEEZ"/>
    <property type="match status" value="1"/>
</dbReference>
<reference evidence="2 3" key="1">
    <citation type="submission" date="2016-04" db="EMBL/GenBank/DDBJ databases">
        <title>First whole genome shotgun sequence of the bacterium Enteractinococcus sp. strain UASWS1574.</title>
        <authorList>
            <person name="Crovadore J."/>
            <person name="Chablais R."/>
            <person name="Lefort F."/>
        </authorList>
    </citation>
    <scope>NUCLEOTIDE SEQUENCE [LARGE SCALE GENOMIC DNA]</scope>
    <source>
        <strain evidence="2 3">UASWS1574</strain>
    </source>
</reference>
<dbReference type="GO" id="GO:0005737">
    <property type="term" value="C:cytoplasm"/>
    <property type="evidence" value="ECO:0007669"/>
    <property type="project" value="TreeGrafter"/>
</dbReference>
<comment type="caution">
    <text evidence="2">The sequence shown here is derived from an EMBL/GenBank/DDBJ whole genome shotgun (WGS) entry which is preliminary data.</text>
</comment>
<dbReference type="SUPFAM" id="SSF51735">
    <property type="entry name" value="NAD(P)-binding Rossmann-fold domains"/>
    <property type="match status" value="1"/>
</dbReference>
<dbReference type="GO" id="GO:0004029">
    <property type="term" value="F:aldehyde dehydrogenase (NAD+) activity"/>
    <property type="evidence" value="ECO:0007669"/>
    <property type="project" value="TreeGrafter"/>
</dbReference>
<dbReference type="InterPro" id="IPR001509">
    <property type="entry name" value="Epimerase_deHydtase"/>
</dbReference>
<feature type="domain" description="NAD-dependent epimerase/dehydratase" evidence="1">
    <location>
        <begin position="20"/>
        <end position="235"/>
    </location>
</feature>
<evidence type="ECO:0000259" key="1">
    <source>
        <dbReference type="Pfam" id="PF01370"/>
    </source>
</evidence>
<protein>
    <submittedName>
        <fullName evidence="2">Nucleoside-diphosphate sugar epimerase</fullName>
    </submittedName>
</protein>